<dbReference type="GO" id="GO:0004879">
    <property type="term" value="F:nuclear receptor activity"/>
    <property type="evidence" value="ECO:0007669"/>
    <property type="project" value="InterPro"/>
</dbReference>
<organism evidence="10 11">
    <name type="scientific">Lottia gigantea</name>
    <name type="common">Giant owl limpet</name>
    <dbReference type="NCBI Taxonomy" id="225164"/>
    <lineage>
        <taxon>Eukaryota</taxon>
        <taxon>Metazoa</taxon>
        <taxon>Spiralia</taxon>
        <taxon>Lophotrochozoa</taxon>
        <taxon>Mollusca</taxon>
        <taxon>Gastropoda</taxon>
        <taxon>Patellogastropoda</taxon>
        <taxon>Lottioidea</taxon>
        <taxon>Lottiidae</taxon>
        <taxon>Lottia</taxon>
    </lineage>
</organism>
<keyword evidence="11" id="KW-1185">Reference proteome</keyword>
<dbReference type="Proteomes" id="UP000030746">
    <property type="component" value="Unassembled WGS sequence"/>
</dbReference>
<dbReference type="GO" id="GO:0008270">
    <property type="term" value="F:zinc ion binding"/>
    <property type="evidence" value="ECO:0007669"/>
    <property type="project" value="UniProtKB-KW"/>
</dbReference>
<dbReference type="GO" id="GO:0000978">
    <property type="term" value="F:RNA polymerase II cis-regulatory region sequence-specific DNA binding"/>
    <property type="evidence" value="ECO:0007669"/>
    <property type="project" value="TreeGrafter"/>
</dbReference>
<dbReference type="PROSITE" id="PS51843">
    <property type="entry name" value="NR_LBD"/>
    <property type="match status" value="1"/>
</dbReference>
<evidence type="ECO:0000256" key="2">
    <source>
        <dbReference type="ARBA" id="ARBA00022723"/>
    </source>
</evidence>
<reference evidence="10 11" key="1">
    <citation type="journal article" date="2013" name="Nature">
        <title>Insights into bilaterian evolution from three spiralian genomes.</title>
        <authorList>
            <person name="Simakov O."/>
            <person name="Marletaz F."/>
            <person name="Cho S.J."/>
            <person name="Edsinger-Gonzales E."/>
            <person name="Havlak P."/>
            <person name="Hellsten U."/>
            <person name="Kuo D.H."/>
            <person name="Larsson T."/>
            <person name="Lv J."/>
            <person name="Arendt D."/>
            <person name="Savage R."/>
            <person name="Osoegawa K."/>
            <person name="de Jong P."/>
            <person name="Grimwood J."/>
            <person name="Chapman J.A."/>
            <person name="Shapiro H."/>
            <person name="Aerts A."/>
            <person name="Otillar R.P."/>
            <person name="Terry A.Y."/>
            <person name="Boore J.L."/>
            <person name="Grigoriev I.V."/>
            <person name="Lindberg D.R."/>
            <person name="Seaver E.C."/>
            <person name="Weisblat D.A."/>
            <person name="Putnam N.H."/>
            <person name="Rokhsar D.S."/>
        </authorList>
    </citation>
    <scope>NUCLEOTIDE SEQUENCE [LARGE SCALE GENOMIC DNA]</scope>
</reference>
<keyword evidence="6" id="KW-0238">DNA-binding</keyword>
<dbReference type="CDD" id="cd06929">
    <property type="entry name" value="NR_LBD_F1"/>
    <property type="match status" value="1"/>
</dbReference>
<dbReference type="InterPro" id="IPR035500">
    <property type="entry name" value="NHR-like_dom_sf"/>
</dbReference>
<dbReference type="PRINTS" id="PR00398">
    <property type="entry name" value="STRDHORMONER"/>
</dbReference>
<evidence type="ECO:0000256" key="6">
    <source>
        <dbReference type="ARBA" id="ARBA00023125"/>
    </source>
</evidence>
<dbReference type="SUPFAM" id="SSF48508">
    <property type="entry name" value="Nuclear receptor ligand-binding domain"/>
    <property type="match status" value="1"/>
</dbReference>
<dbReference type="PANTHER" id="PTHR24082:SF473">
    <property type="entry name" value="ECDYSONE-INDUCED PROTEIN 75B, ISOFORM B"/>
    <property type="match status" value="1"/>
</dbReference>
<evidence type="ECO:0000256" key="4">
    <source>
        <dbReference type="ARBA" id="ARBA00022833"/>
    </source>
</evidence>
<keyword evidence="2" id="KW-0479">Metal-binding</keyword>
<gene>
    <name evidence="10" type="ORF">LOTGIDRAFT_184265</name>
</gene>
<dbReference type="InterPro" id="IPR001723">
    <property type="entry name" value="Nuclear_hrmn_rcpt"/>
</dbReference>
<dbReference type="GeneID" id="20244590"/>
<dbReference type="Gene3D" id="1.10.565.10">
    <property type="entry name" value="Retinoid X Receptor"/>
    <property type="match status" value="1"/>
</dbReference>
<dbReference type="HOGENOM" id="CLU_120531_1_0_1"/>
<dbReference type="Pfam" id="PF00104">
    <property type="entry name" value="Hormone_recep"/>
    <property type="match status" value="1"/>
</dbReference>
<dbReference type="PANTHER" id="PTHR24082">
    <property type="entry name" value="NUCLEAR HORMONE RECEPTOR"/>
    <property type="match status" value="1"/>
</dbReference>
<evidence type="ECO:0000259" key="9">
    <source>
        <dbReference type="PROSITE" id="PS51843"/>
    </source>
</evidence>
<keyword evidence="5" id="KW-0805">Transcription regulation</keyword>
<feature type="domain" description="NR LBD" evidence="9">
    <location>
        <begin position="1"/>
        <end position="189"/>
    </location>
</feature>
<evidence type="ECO:0000256" key="5">
    <source>
        <dbReference type="ARBA" id="ARBA00023015"/>
    </source>
</evidence>
<dbReference type="AlphaFoldDB" id="V3Z102"/>
<keyword evidence="3" id="KW-0863">Zinc-finger</keyword>
<dbReference type="CTD" id="20244590"/>
<dbReference type="PRINTS" id="PR00546">
    <property type="entry name" value="THYROIDHORMR"/>
</dbReference>
<comment type="similarity">
    <text evidence="1">Belongs to the nuclear hormone receptor family. NR1 subfamily.</text>
</comment>
<evidence type="ECO:0000256" key="7">
    <source>
        <dbReference type="ARBA" id="ARBA00023163"/>
    </source>
</evidence>
<accession>V3Z102</accession>
<keyword evidence="7" id="KW-0804">Transcription</keyword>
<name>V3Z102_LOTGI</name>
<dbReference type="GO" id="GO:0030154">
    <property type="term" value="P:cell differentiation"/>
    <property type="evidence" value="ECO:0007669"/>
    <property type="project" value="TreeGrafter"/>
</dbReference>
<dbReference type="GO" id="GO:0045944">
    <property type="term" value="P:positive regulation of transcription by RNA polymerase II"/>
    <property type="evidence" value="ECO:0007669"/>
    <property type="project" value="TreeGrafter"/>
</dbReference>
<evidence type="ECO:0000256" key="8">
    <source>
        <dbReference type="ARBA" id="ARBA00023170"/>
    </source>
</evidence>
<dbReference type="InterPro" id="IPR050234">
    <property type="entry name" value="Nuclear_hormone_rcpt_NR1"/>
</dbReference>
<dbReference type="InterPro" id="IPR000536">
    <property type="entry name" value="Nucl_hrmn_rcpt_lig-bd"/>
</dbReference>
<dbReference type="EMBL" id="KB203566">
    <property type="protein sequence ID" value="ESO84208.1"/>
    <property type="molecule type" value="Genomic_DNA"/>
</dbReference>
<evidence type="ECO:0000313" key="11">
    <source>
        <dbReference type="Proteomes" id="UP000030746"/>
    </source>
</evidence>
<evidence type="ECO:0000313" key="10">
    <source>
        <dbReference type="EMBL" id="ESO84208.1"/>
    </source>
</evidence>
<evidence type="ECO:0000256" key="1">
    <source>
        <dbReference type="ARBA" id="ARBA00008092"/>
    </source>
</evidence>
<dbReference type="OrthoDB" id="5837785at2759"/>
<dbReference type="RefSeq" id="XP_009065329.1">
    <property type="nucleotide sequence ID" value="XM_009067081.1"/>
</dbReference>
<dbReference type="GO" id="GO:0009755">
    <property type="term" value="P:hormone-mediated signaling pathway"/>
    <property type="evidence" value="ECO:0007669"/>
    <property type="project" value="TreeGrafter"/>
</dbReference>
<dbReference type="InterPro" id="IPR001728">
    <property type="entry name" value="ThyrH_rcpt"/>
</dbReference>
<dbReference type="KEGG" id="lgi:LOTGIDRAFT_184265"/>
<dbReference type="SMART" id="SM00430">
    <property type="entry name" value="HOLI"/>
    <property type="match status" value="1"/>
</dbReference>
<dbReference type="OMA" id="YVIEQFR"/>
<evidence type="ECO:0000256" key="3">
    <source>
        <dbReference type="ARBA" id="ARBA00022771"/>
    </source>
</evidence>
<dbReference type="STRING" id="225164.V3Z102"/>
<proteinExistence type="inferred from homology"/>
<keyword evidence="8" id="KW-0675">Receptor</keyword>
<protein>
    <recommendedName>
        <fullName evidence="9">NR LBD domain-containing protein</fullName>
    </recommendedName>
</protein>
<dbReference type="GO" id="GO:0000122">
    <property type="term" value="P:negative regulation of transcription by RNA polymerase II"/>
    <property type="evidence" value="ECO:0007669"/>
    <property type="project" value="TreeGrafter"/>
</dbReference>
<keyword evidence="4" id="KW-0862">Zinc</keyword>
<sequence length="189" mass="21378">MHKTIQDVVIFAKKIPGFTGLDQDDQISLIKGGCFEVTCVVCAPFVDNDSNTIYLLGNGTLITREEMKIGFPLGEHFVELLFNLCNRFNAFHLLDSEKALFSALVMISPDRPGLKNRDKVCKLQEMLIQALQFEISDCHPDEVGLFPRLLMSISSLRELGVEHRRMLESLKGQMSFPHDLYAETFDLVP</sequence>